<dbReference type="Proteomes" id="UP001379533">
    <property type="component" value="Chromosome"/>
</dbReference>
<evidence type="ECO:0000256" key="1">
    <source>
        <dbReference type="SAM" id="Phobius"/>
    </source>
</evidence>
<reference evidence="2 3" key="1">
    <citation type="submission" date="2021-12" db="EMBL/GenBank/DDBJ databases">
        <title>Discovery of the Pendulisporaceae a myxobacterial family with distinct sporulation behavior and unique specialized metabolism.</title>
        <authorList>
            <person name="Garcia R."/>
            <person name="Popoff A."/>
            <person name="Bader C.D."/>
            <person name="Loehr J."/>
            <person name="Walesch S."/>
            <person name="Walt C."/>
            <person name="Boldt J."/>
            <person name="Bunk B."/>
            <person name="Haeckl F.J.F.P.J."/>
            <person name="Gunesch A.P."/>
            <person name="Birkelbach J."/>
            <person name="Nuebel U."/>
            <person name="Pietschmann T."/>
            <person name="Bach T."/>
            <person name="Mueller R."/>
        </authorList>
    </citation>
    <scope>NUCLEOTIDE SEQUENCE [LARGE SCALE GENOMIC DNA]</scope>
    <source>
        <strain evidence="2 3">MSr12523</strain>
    </source>
</reference>
<proteinExistence type="predicted"/>
<keyword evidence="3" id="KW-1185">Reference proteome</keyword>
<keyword evidence="1" id="KW-0812">Transmembrane</keyword>
<evidence type="ECO:0000313" key="3">
    <source>
        <dbReference type="Proteomes" id="UP001379533"/>
    </source>
</evidence>
<dbReference type="RefSeq" id="WP_394846397.1">
    <property type="nucleotide sequence ID" value="NZ_CP089982.1"/>
</dbReference>
<feature type="transmembrane region" description="Helical" evidence="1">
    <location>
        <begin position="57"/>
        <end position="82"/>
    </location>
</feature>
<protein>
    <submittedName>
        <fullName evidence="2">Uncharacterized protein</fullName>
    </submittedName>
</protein>
<evidence type="ECO:0000313" key="2">
    <source>
        <dbReference type="EMBL" id="WXA95787.1"/>
    </source>
</evidence>
<keyword evidence="1" id="KW-0472">Membrane</keyword>
<accession>A0ABZ2KAT7</accession>
<gene>
    <name evidence="2" type="ORF">LZC95_02900</name>
</gene>
<keyword evidence="1" id="KW-1133">Transmembrane helix</keyword>
<dbReference type="EMBL" id="CP089982">
    <property type="protein sequence ID" value="WXA95787.1"/>
    <property type="molecule type" value="Genomic_DNA"/>
</dbReference>
<sequence length="91" mass="9790">MAFGFGAAFAFFAGLLTALGFAAGFRATLFFFTLFVLFVLFARGALLFALGVTTTRFAGFFAGFAFAVPFFETGFGATLFFFRLVAIEAQV</sequence>
<name>A0ABZ2KAT7_9BACT</name>
<feature type="transmembrane region" description="Helical" evidence="1">
    <location>
        <begin position="30"/>
        <end position="50"/>
    </location>
</feature>
<organism evidence="2 3">
    <name type="scientific">Pendulispora brunnea</name>
    <dbReference type="NCBI Taxonomy" id="2905690"/>
    <lineage>
        <taxon>Bacteria</taxon>
        <taxon>Pseudomonadati</taxon>
        <taxon>Myxococcota</taxon>
        <taxon>Myxococcia</taxon>
        <taxon>Myxococcales</taxon>
        <taxon>Sorangiineae</taxon>
        <taxon>Pendulisporaceae</taxon>
        <taxon>Pendulispora</taxon>
    </lineage>
</organism>